<dbReference type="InterPro" id="IPR052030">
    <property type="entry name" value="Peptidase_M20/M20A_hydrolases"/>
</dbReference>
<accession>A0A2W2BNL5</accession>
<dbReference type="GO" id="GO:0046657">
    <property type="term" value="P:folic acid catabolic process"/>
    <property type="evidence" value="ECO:0007669"/>
    <property type="project" value="TreeGrafter"/>
</dbReference>
<dbReference type="EMBL" id="QKVK01000002">
    <property type="protein sequence ID" value="PZF77849.1"/>
    <property type="molecule type" value="Genomic_DNA"/>
</dbReference>
<dbReference type="SUPFAM" id="SSF55031">
    <property type="entry name" value="Bacterial exopeptidase dimerisation domain"/>
    <property type="match status" value="1"/>
</dbReference>
<name>A0A2W2BNL5_9HYPH</name>
<dbReference type="GO" id="GO:0071713">
    <property type="term" value="F:para-aminobenzoyl-glutamate hydrolase activity"/>
    <property type="evidence" value="ECO:0007669"/>
    <property type="project" value="TreeGrafter"/>
</dbReference>
<dbReference type="Pfam" id="PF01546">
    <property type="entry name" value="Peptidase_M20"/>
    <property type="match status" value="1"/>
</dbReference>
<dbReference type="Proteomes" id="UP000248795">
    <property type="component" value="Unassembled WGS sequence"/>
</dbReference>
<keyword evidence="3" id="KW-1185">Reference proteome</keyword>
<proteinExistence type="predicted"/>
<dbReference type="InterPro" id="IPR002933">
    <property type="entry name" value="Peptidase_M20"/>
</dbReference>
<dbReference type="InterPro" id="IPR036264">
    <property type="entry name" value="Bact_exopeptidase_dim_dom"/>
</dbReference>
<reference evidence="3" key="1">
    <citation type="submission" date="2018-06" db="EMBL/GenBank/DDBJ databases">
        <title>Aestuariibacter litoralis strain KCTC 52945T.</title>
        <authorList>
            <person name="Li X."/>
            <person name="Salam N."/>
            <person name="Li J.-L."/>
            <person name="Chen Y.-M."/>
            <person name="Yang Z.-W."/>
            <person name="Zhang L.-Y."/>
            <person name="Han M.-X."/>
            <person name="Xiao M."/>
            <person name="Li W.-J."/>
        </authorList>
    </citation>
    <scope>NUCLEOTIDE SEQUENCE [LARGE SCALE GENOMIC DNA]</scope>
    <source>
        <strain evidence="3">KCTC 52945</strain>
    </source>
</reference>
<dbReference type="SUPFAM" id="SSF53187">
    <property type="entry name" value="Zn-dependent exopeptidases"/>
    <property type="match status" value="1"/>
</dbReference>
<organism evidence="2 3">
    <name type="scientific">Aestuariivirga litoralis</name>
    <dbReference type="NCBI Taxonomy" id="2650924"/>
    <lineage>
        <taxon>Bacteria</taxon>
        <taxon>Pseudomonadati</taxon>
        <taxon>Pseudomonadota</taxon>
        <taxon>Alphaproteobacteria</taxon>
        <taxon>Hyphomicrobiales</taxon>
        <taxon>Aestuariivirgaceae</taxon>
        <taxon>Aestuariivirga</taxon>
    </lineage>
</organism>
<evidence type="ECO:0000256" key="1">
    <source>
        <dbReference type="ARBA" id="ARBA00022801"/>
    </source>
</evidence>
<dbReference type="PANTHER" id="PTHR30575">
    <property type="entry name" value="PEPTIDASE M20"/>
    <property type="match status" value="1"/>
</dbReference>
<dbReference type="RefSeq" id="WP_111196597.1">
    <property type="nucleotide sequence ID" value="NZ_QKVK01000002.1"/>
</dbReference>
<keyword evidence="1 2" id="KW-0378">Hydrolase</keyword>
<comment type="caution">
    <text evidence="2">The sequence shown here is derived from an EMBL/GenBank/DDBJ whole genome shotgun (WGS) entry which is preliminary data.</text>
</comment>
<dbReference type="AlphaFoldDB" id="A0A2W2BNL5"/>
<gene>
    <name evidence="2" type="ORF">DK847_05325</name>
</gene>
<evidence type="ECO:0000313" key="3">
    <source>
        <dbReference type="Proteomes" id="UP000248795"/>
    </source>
</evidence>
<protein>
    <submittedName>
        <fullName evidence="2">Amidohydrolase</fullName>
    </submittedName>
</protein>
<dbReference type="GO" id="GO:0016805">
    <property type="term" value="F:dipeptidase activity"/>
    <property type="evidence" value="ECO:0007669"/>
    <property type="project" value="TreeGrafter"/>
</dbReference>
<dbReference type="GO" id="GO:0005737">
    <property type="term" value="C:cytoplasm"/>
    <property type="evidence" value="ECO:0007669"/>
    <property type="project" value="TreeGrafter"/>
</dbReference>
<sequence length="532" mass="58634">MSDAAKSDAFRWVEEKQPDWSSWNSHIWHLAETAWREYRSAAWYVQRLREEGFTVEEGSGGMPTAFAATWSNGPGPTIMAYAEYDAVPGNCQAAVPWRQPRKGLSRFAGGHTDPHSALGMGSLVGALAAKAAMEKNGITGTIRFMGEPAEKVRGSKPIHAAKGYYDGLDAIISFHPFYMLPLCNTARWDTHCGPYYAAIYEFLCERPETWLQGAVTDAAGAPIPAAHTAARAPGANDAVVAMYTLSKMMRDHMLPHSGTWTLNETILASGQATADNLAAQMAMIMFAARCPDVAMLKKIYAVLDRNAEAAAAAAHCTVKRHWVSKSKPGLANHAMAEITFRNLERAGAPRYGDDAVKVAQALQKELGLDPMPEPFADELSELVPPEEAERRLRRDLPSWQTHYTSDDYTDMTWFAPTVRFYIGRAVLKAPPGFSYPEWALNALGGIPATIDPTVETAAKTIAGTILDLMTDKAALDRAQAEFRERRARAEDVAPWCDYAPPIDFPWPEYVETPRGREWWIPATAVDRALERG</sequence>
<dbReference type="Gene3D" id="3.40.630.10">
    <property type="entry name" value="Zn peptidases"/>
    <property type="match status" value="2"/>
</dbReference>
<dbReference type="PANTHER" id="PTHR30575:SF3">
    <property type="entry name" value="PEPTIDASE M20 DIMERISATION DOMAIN-CONTAINING PROTEIN"/>
    <property type="match status" value="1"/>
</dbReference>
<evidence type="ECO:0000313" key="2">
    <source>
        <dbReference type="EMBL" id="PZF77849.1"/>
    </source>
</evidence>